<dbReference type="InterPro" id="IPR009003">
    <property type="entry name" value="Peptidase_S1_PA"/>
</dbReference>
<protein>
    <submittedName>
        <fullName evidence="2">Trypsin-like peptidase domain-containing protein</fullName>
    </submittedName>
</protein>
<dbReference type="Pfam" id="PF00085">
    <property type="entry name" value="Thioredoxin"/>
    <property type="match status" value="1"/>
</dbReference>
<dbReference type="Gene3D" id="2.40.10.120">
    <property type="match status" value="1"/>
</dbReference>
<feature type="domain" description="Thioredoxin" evidence="1">
    <location>
        <begin position="31"/>
        <end position="138"/>
    </location>
</feature>
<dbReference type="InterPro" id="IPR013766">
    <property type="entry name" value="Thioredoxin_domain"/>
</dbReference>
<organism evidence="2 3">
    <name type="scientific">Roseiconus lacunae</name>
    <dbReference type="NCBI Taxonomy" id="2605694"/>
    <lineage>
        <taxon>Bacteria</taxon>
        <taxon>Pseudomonadati</taxon>
        <taxon>Planctomycetota</taxon>
        <taxon>Planctomycetia</taxon>
        <taxon>Pirellulales</taxon>
        <taxon>Pirellulaceae</taxon>
        <taxon>Roseiconus</taxon>
    </lineage>
</organism>
<dbReference type="PANTHER" id="PTHR43019:SF23">
    <property type="entry name" value="PROTEASE DO-LIKE 5, CHLOROPLASTIC"/>
    <property type="match status" value="1"/>
</dbReference>
<accession>A0ABT7PC85</accession>
<dbReference type="PROSITE" id="PS51352">
    <property type="entry name" value="THIOREDOXIN_2"/>
    <property type="match status" value="1"/>
</dbReference>
<dbReference type="Gene3D" id="3.40.30.10">
    <property type="entry name" value="Glutaredoxin"/>
    <property type="match status" value="1"/>
</dbReference>
<dbReference type="SUPFAM" id="SSF52833">
    <property type="entry name" value="Thioredoxin-like"/>
    <property type="match status" value="1"/>
</dbReference>
<dbReference type="Proteomes" id="UP001239462">
    <property type="component" value="Unassembled WGS sequence"/>
</dbReference>
<dbReference type="InterPro" id="IPR036249">
    <property type="entry name" value="Thioredoxin-like_sf"/>
</dbReference>
<reference evidence="2 3" key="1">
    <citation type="submission" date="2023-06" db="EMBL/GenBank/DDBJ databases">
        <title>Roseiconus lacunae JC819 isolated from Gulf of Mannar region, Tamil Nadu.</title>
        <authorList>
            <person name="Pk S."/>
            <person name="Ch S."/>
            <person name="Ch V.R."/>
        </authorList>
    </citation>
    <scope>NUCLEOTIDE SEQUENCE [LARGE SCALE GENOMIC DNA]</scope>
    <source>
        <strain evidence="2 3">JC819</strain>
    </source>
</reference>
<dbReference type="EMBL" id="JASZZN010000001">
    <property type="protein sequence ID" value="MDM4014097.1"/>
    <property type="molecule type" value="Genomic_DNA"/>
</dbReference>
<dbReference type="CDD" id="cd02947">
    <property type="entry name" value="TRX_family"/>
    <property type="match status" value="1"/>
</dbReference>
<sequence>MVRPDVHGFARLTYRVDGVTMLDQTMFGRLSGAAVTLVVFLVSMVTGTETASAKPVLVAFGSEHCGHCKAMEPTLRQLEQQGTPIRYVDVNRESDFARRHGVRQVPTLVVLSGGRELTRLVGAQSMSKIREALEFDQRRLLPTETGVHHGQLIDSPDARFAQKSFVQNPPIGNSSVGEAMPSLQRAQAVERARAATVRLRVKDGHGFGVGTGTIIDRHGEEALVLTCGHLFRETQLQSNVEVDLFIGNQVRTVPGQVVDYDAEDRDIALVTIRPGCDVAVVPLIGGNEVPQIGQTAFSFGCDRGADPSRRDTRVTGVDKYNPQINASNLEIAGAPIDGRSGGGLFDDRGVLIGVCNAADYNDDVGIYTGPRNIAWQMSRIGMSHLCDGNSNANVAATAPARPSGPQTQLATIPHALPSASHAPSQNPVGQDMIVIIRDPNHPSGQRVLNVRQPTAELLSLIESSARR</sequence>
<evidence type="ECO:0000313" key="3">
    <source>
        <dbReference type="Proteomes" id="UP001239462"/>
    </source>
</evidence>
<proteinExistence type="predicted"/>
<evidence type="ECO:0000313" key="2">
    <source>
        <dbReference type="EMBL" id="MDM4014097.1"/>
    </source>
</evidence>
<keyword evidence="3" id="KW-1185">Reference proteome</keyword>
<comment type="caution">
    <text evidence="2">The sequence shown here is derived from an EMBL/GenBank/DDBJ whole genome shotgun (WGS) entry which is preliminary data.</text>
</comment>
<dbReference type="PANTHER" id="PTHR43019">
    <property type="entry name" value="SERINE ENDOPROTEASE DEGS"/>
    <property type="match status" value="1"/>
</dbReference>
<dbReference type="Pfam" id="PF13365">
    <property type="entry name" value="Trypsin_2"/>
    <property type="match status" value="1"/>
</dbReference>
<evidence type="ECO:0000259" key="1">
    <source>
        <dbReference type="PROSITE" id="PS51352"/>
    </source>
</evidence>
<gene>
    <name evidence="2" type="ORF">QTN89_01560</name>
</gene>
<dbReference type="RefSeq" id="WP_289161844.1">
    <property type="nucleotide sequence ID" value="NZ_JASZZN010000001.1"/>
</dbReference>
<dbReference type="SUPFAM" id="SSF50494">
    <property type="entry name" value="Trypsin-like serine proteases"/>
    <property type="match status" value="1"/>
</dbReference>
<name>A0ABT7PC85_9BACT</name>